<dbReference type="GO" id="GO:0005975">
    <property type="term" value="P:carbohydrate metabolic process"/>
    <property type="evidence" value="ECO:0007669"/>
    <property type="project" value="InterPro"/>
</dbReference>
<dbReference type="Pfam" id="PF01531">
    <property type="entry name" value="Glyco_transf_11"/>
    <property type="match status" value="1"/>
</dbReference>
<dbReference type="InterPro" id="IPR002516">
    <property type="entry name" value="Glyco_trans_11"/>
</dbReference>
<keyword evidence="1 3" id="KW-0328">Glycosyltransferase</keyword>
<keyword evidence="4" id="KW-1185">Reference proteome</keyword>
<dbReference type="PANTHER" id="PTHR11927:SF9">
    <property type="entry name" value="L-FUCOSYLTRANSFERASE"/>
    <property type="match status" value="1"/>
</dbReference>
<name>A0A7J4ZSG5_9BACT</name>
<evidence type="ECO:0000313" key="4">
    <source>
        <dbReference type="Proteomes" id="UP000420562"/>
    </source>
</evidence>
<organism evidence="3 4">
    <name type="scientific">Oryzomonas japonica</name>
    <dbReference type="NCBI Taxonomy" id="2603858"/>
    <lineage>
        <taxon>Bacteria</taxon>
        <taxon>Pseudomonadati</taxon>
        <taxon>Thermodesulfobacteriota</taxon>
        <taxon>Desulfuromonadia</taxon>
        <taxon>Geobacterales</taxon>
        <taxon>Geobacteraceae</taxon>
        <taxon>Oryzomonas</taxon>
    </lineage>
</organism>
<evidence type="ECO:0000256" key="2">
    <source>
        <dbReference type="ARBA" id="ARBA00022679"/>
    </source>
</evidence>
<dbReference type="RefSeq" id="WP_151127843.1">
    <property type="nucleotide sequence ID" value="NZ_VZQZ01000003.1"/>
</dbReference>
<proteinExistence type="predicted"/>
<protein>
    <submittedName>
        <fullName evidence="3">Alpha-1,2-fucosyltransferase</fullName>
    </submittedName>
</protein>
<dbReference type="Proteomes" id="UP000420562">
    <property type="component" value="Unassembled WGS sequence"/>
</dbReference>
<dbReference type="AlphaFoldDB" id="A0A7J4ZSG5"/>
<evidence type="ECO:0000256" key="1">
    <source>
        <dbReference type="ARBA" id="ARBA00022676"/>
    </source>
</evidence>
<dbReference type="GO" id="GO:0016020">
    <property type="term" value="C:membrane"/>
    <property type="evidence" value="ECO:0007669"/>
    <property type="project" value="InterPro"/>
</dbReference>
<dbReference type="Gene3D" id="3.40.50.11350">
    <property type="match status" value="1"/>
</dbReference>
<dbReference type="GO" id="GO:0008107">
    <property type="term" value="F:galactoside 2-alpha-L-fucosyltransferase activity"/>
    <property type="evidence" value="ECO:0007669"/>
    <property type="project" value="InterPro"/>
</dbReference>
<gene>
    <name evidence="3" type="ORF">F6V25_06730</name>
</gene>
<accession>A0A7J4ZSG5</accession>
<dbReference type="EMBL" id="VZQZ01000003">
    <property type="protein sequence ID" value="KAB0666162.1"/>
    <property type="molecule type" value="Genomic_DNA"/>
</dbReference>
<keyword evidence="2 3" id="KW-0808">Transferase</keyword>
<dbReference type="CDD" id="cd11301">
    <property type="entry name" value="Fut1_Fut2_like"/>
    <property type="match status" value="1"/>
</dbReference>
<comment type="caution">
    <text evidence="3">The sequence shown here is derived from an EMBL/GenBank/DDBJ whole genome shotgun (WGS) entry which is preliminary data.</text>
</comment>
<evidence type="ECO:0000313" key="3">
    <source>
        <dbReference type="EMBL" id="KAB0666162.1"/>
    </source>
</evidence>
<sequence>MIIVKLWGGLGNQMFQYAAARRLAHINGDRLKLDTQWFGREARGDTPRRYELGVFDITADIATAEEVRRLRGVDTRRWPKAVKRLLASVGYATPISYVAEQHFNSAPEILSLKGDIYLDGYWQSEKYFRDTADVIRNDFRLKESPDGANASVLREIKVCESVSLHFRRGDYVTNSNAAAYHGVLSLDYYAAAIEAIGARVASPRFFVFSDDLTWVKHNFKIDFPVTYIDVNGAEKAYDDLRLMSACQHHIIANSSFSWWGAWLNKNSKKIVVAPQKWYSATEINSDDLIPDAWLRI</sequence>
<dbReference type="PANTHER" id="PTHR11927">
    <property type="entry name" value="GALACTOSIDE 2-L-FUCOSYLTRANSFERASE"/>
    <property type="match status" value="1"/>
</dbReference>
<reference evidence="3 4" key="1">
    <citation type="submission" date="2019-09" db="EMBL/GenBank/DDBJ databases">
        <title>Geobacter sp. Red96, a novel strain isolated from paddy soil.</title>
        <authorList>
            <person name="Xu Z."/>
            <person name="Masuda Y."/>
            <person name="Itoh H."/>
            <person name="Senoo K."/>
        </authorList>
    </citation>
    <scope>NUCLEOTIDE SEQUENCE [LARGE SCALE GENOMIC DNA]</scope>
    <source>
        <strain evidence="3 4">Red96</strain>
    </source>
</reference>